<accession>A0A5C8EVW4</accession>
<dbReference type="OrthoDB" id="9773039at2"/>
<dbReference type="InterPro" id="IPR003777">
    <property type="entry name" value="XdhC_CoxI"/>
</dbReference>
<dbReference type="Pfam" id="PF02625">
    <property type="entry name" value="XdhC_CoxI"/>
    <property type="match status" value="1"/>
</dbReference>
<evidence type="ECO:0000259" key="2">
    <source>
        <dbReference type="Pfam" id="PF13478"/>
    </source>
</evidence>
<dbReference type="EMBL" id="SAXY01000035">
    <property type="protein sequence ID" value="TXJ42147.1"/>
    <property type="molecule type" value="Genomic_DNA"/>
</dbReference>
<evidence type="ECO:0000313" key="4">
    <source>
        <dbReference type="Proteomes" id="UP000323176"/>
    </source>
</evidence>
<dbReference type="PANTHER" id="PTHR30388:SF6">
    <property type="entry name" value="XANTHINE DEHYDROGENASE SUBUNIT A-RELATED"/>
    <property type="match status" value="1"/>
</dbReference>
<dbReference type="Gene3D" id="3.40.50.720">
    <property type="entry name" value="NAD(P)-binding Rossmann-like Domain"/>
    <property type="match status" value="1"/>
</dbReference>
<dbReference type="AlphaFoldDB" id="A0A5C8EVW4"/>
<feature type="domain" description="XdhC- CoxI" evidence="1">
    <location>
        <begin position="15"/>
        <end position="75"/>
    </location>
</feature>
<dbReference type="Proteomes" id="UP000323176">
    <property type="component" value="Unassembled WGS sequence"/>
</dbReference>
<dbReference type="Pfam" id="PF13478">
    <property type="entry name" value="XdhC_C"/>
    <property type="match status" value="1"/>
</dbReference>
<proteinExistence type="predicted"/>
<gene>
    <name evidence="3" type="ORF">EPJ72_05500</name>
</gene>
<feature type="domain" description="XdhC Rossmann" evidence="2">
    <location>
        <begin position="130"/>
        <end position="273"/>
    </location>
</feature>
<evidence type="ECO:0000259" key="1">
    <source>
        <dbReference type="Pfam" id="PF02625"/>
    </source>
</evidence>
<dbReference type="InterPro" id="IPR027051">
    <property type="entry name" value="XdhC_Rossmann_dom"/>
</dbReference>
<dbReference type="InterPro" id="IPR052698">
    <property type="entry name" value="MoCofactor_Util/Proc"/>
</dbReference>
<comment type="caution">
    <text evidence="3">The sequence shown here is derived from an EMBL/GenBank/DDBJ whole genome shotgun (WGS) entry which is preliminary data.</text>
</comment>
<evidence type="ECO:0000313" key="3">
    <source>
        <dbReference type="EMBL" id="TXJ42147.1"/>
    </source>
</evidence>
<name>A0A5C8EVW4_BRAPL</name>
<dbReference type="PANTHER" id="PTHR30388">
    <property type="entry name" value="ALDEHYDE OXIDOREDUCTASE MOLYBDENUM COFACTOR ASSEMBLY PROTEIN"/>
    <property type="match status" value="1"/>
</dbReference>
<sequence>MTLKNTLNEAIKLLELNREIILINIIKSSGSSPRTSDAMMIAYIDENNNKKTLSTIGGGILEFKVLNDAFALIEKKSDYKKNYSLTNEESGGVGMLCGGNVEIDFKYITKNNKEIIENLLKEENKKNSNVYIFGAGHVSLDLVDILNKLSFNCIVIDDREEFANKERFYNAYKIIVDDYENVFNKINITEKDYIIIVTRGHSYDYIVEKNALKTKAYYIGMIGSNKKITTLHSKLKEEEKYTYEMIDKVHAPIGLPIGAESTEEIAVSIAAELILKRAIFENRRKIKKE</sequence>
<protein>
    <submittedName>
        <fullName evidence="3">Dehydrogenase</fullName>
    </submittedName>
</protein>
<reference evidence="3 4" key="1">
    <citation type="journal article" date="1992" name="Lakartidningen">
        <title>[Penicillin V and not amoxicillin is the first choice preparation in acute otitis].</title>
        <authorList>
            <person name="Kamme C."/>
            <person name="Lundgren K."/>
            <person name="Prellner K."/>
        </authorList>
    </citation>
    <scope>NUCLEOTIDE SEQUENCE [LARGE SCALE GENOMIC DNA]</scope>
    <source>
        <strain evidence="3 4">PC5538III-hc</strain>
    </source>
</reference>
<organism evidence="3 4">
    <name type="scientific">Brachyspira pilosicoli</name>
    <name type="common">Serpulina pilosicoli</name>
    <dbReference type="NCBI Taxonomy" id="52584"/>
    <lineage>
        <taxon>Bacteria</taxon>
        <taxon>Pseudomonadati</taxon>
        <taxon>Spirochaetota</taxon>
        <taxon>Spirochaetia</taxon>
        <taxon>Brachyspirales</taxon>
        <taxon>Brachyspiraceae</taxon>
        <taxon>Brachyspira</taxon>
    </lineage>
</organism>